<dbReference type="Gene3D" id="3.10.129.10">
    <property type="entry name" value="Hotdog Thioesterase"/>
    <property type="match status" value="1"/>
</dbReference>
<dbReference type="Proteomes" id="UP000004931">
    <property type="component" value="Unassembled WGS sequence"/>
</dbReference>
<sequence>MGKLIKKDEVANYVGYEAEPTPWHTTTQEQINEFADCTQDHQFIHIDPERAKETPFGTTIAHGFLTLSMLSKFAESFGIGIEGAYMGVNYGFDKVRFMAPVKVNSRVRANTKILAIEERKPGQFAVTTEVSVEIEGEEKPALLAHWITVQFVA</sequence>
<proteinExistence type="predicted"/>
<dbReference type="EMBL" id="AAVT01000001">
    <property type="protein sequence ID" value="EAW33205.1"/>
    <property type="molecule type" value="Genomic_DNA"/>
</dbReference>
<organism evidence="2 3">
    <name type="scientific">marine gamma proteobacterium HTCC2143</name>
    <dbReference type="NCBI Taxonomy" id="247633"/>
    <lineage>
        <taxon>Bacteria</taxon>
        <taxon>Pseudomonadati</taxon>
        <taxon>Pseudomonadota</taxon>
        <taxon>Gammaproteobacteria</taxon>
        <taxon>Cellvibrionales</taxon>
        <taxon>Spongiibacteraceae</taxon>
        <taxon>BD1-7 clade</taxon>
    </lineage>
</organism>
<evidence type="ECO:0000313" key="3">
    <source>
        <dbReference type="Proteomes" id="UP000004931"/>
    </source>
</evidence>
<dbReference type="PANTHER" id="PTHR42993">
    <property type="entry name" value="MAOC-LIKE DEHYDRATASE DOMAIN-CONTAINING PROTEIN"/>
    <property type="match status" value="1"/>
</dbReference>
<dbReference type="Pfam" id="PF01575">
    <property type="entry name" value="MaoC_dehydratas"/>
    <property type="match status" value="1"/>
</dbReference>
<reference evidence="2 3" key="1">
    <citation type="journal article" date="2010" name="J. Bacteriol.">
        <title>Genome sequence of the oligotrophic marine Gammaproteobacterium HTCC2143, isolated from the Oregon Coast.</title>
        <authorList>
            <person name="Oh H.M."/>
            <person name="Kang I."/>
            <person name="Ferriera S."/>
            <person name="Giovannoni S.J."/>
            <person name="Cho J.C."/>
        </authorList>
    </citation>
    <scope>NUCLEOTIDE SEQUENCE [LARGE SCALE GENOMIC DNA]</scope>
    <source>
        <strain evidence="2 3">HTCC2143</strain>
    </source>
</reference>
<protein>
    <submittedName>
        <fullName evidence="2">NodN-like protein</fullName>
    </submittedName>
</protein>
<dbReference type="eggNOG" id="COG2030">
    <property type="taxonomic scope" value="Bacteria"/>
</dbReference>
<evidence type="ECO:0000259" key="1">
    <source>
        <dbReference type="Pfam" id="PF01575"/>
    </source>
</evidence>
<feature type="domain" description="MaoC-like" evidence="1">
    <location>
        <begin position="12"/>
        <end position="131"/>
    </location>
</feature>
<comment type="caution">
    <text evidence="2">The sequence shown here is derived from an EMBL/GenBank/DDBJ whole genome shotgun (WGS) entry which is preliminary data.</text>
</comment>
<dbReference type="InterPro" id="IPR029069">
    <property type="entry name" value="HotDog_dom_sf"/>
</dbReference>
<dbReference type="CDD" id="cd03450">
    <property type="entry name" value="NodN"/>
    <property type="match status" value="1"/>
</dbReference>
<evidence type="ECO:0000313" key="2">
    <source>
        <dbReference type="EMBL" id="EAW33205.1"/>
    </source>
</evidence>
<dbReference type="OrthoDB" id="9801735at2"/>
<dbReference type="InterPro" id="IPR002539">
    <property type="entry name" value="MaoC-like_dom"/>
</dbReference>
<dbReference type="AlphaFoldDB" id="A0YAQ1"/>
<dbReference type="SUPFAM" id="SSF54637">
    <property type="entry name" value="Thioesterase/thiol ester dehydrase-isomerase"/>
    <property type="match status" value="1"/>
</dbReference>
<dbReference type="STRING" id="247633.GP2143_18156"/>
<name>A0YAQ1_9GAMM</name>
<accession>A0YAQ1</accession>
<keyword evidence="3" id="KW-1185">Reference proteome</keyword>
<dbReference type="PANTHER" id="PTHR42993:SF1">
    <property type="entry name" value="MAOC-LIKE DEHYDRATASE DOMAIN-CONTAINING PROTEIN"/>
    <property type="match status" value="1"/>
</dbReference>
<dbReference type="InterPro" id="IPR039375">
    <property type="entry name" value="NodN-like"/>
</dbReference>
<gene>
    <name evidence="2" type="ORF">GP2143_18156</name>
</gene>